<organism evidence="1 2">
    <name type="scientific">Araneus ventricosus</name>
    <name type="common">Orbweaver spider</name>
    <name type="synonym">Epeira ventricosa</name>
    <dbReference type="NCBI Taxonomy" id="182803"/>
    <lineage>
        <taxon>Eukaryota</taxon>
        <taxon>Metazoa</taxon>
        <taxon>Ecdysozoa</taxon>
        <taxon>Arthropoda</taxon>
        <taxon>Chelicerata</taxon>
        <taxon>Arachnida</taxon>
        <taxon>Araneae</taxon>
        <taxon>Araneomorphae</taxon>
        <taxon>Entelegynae</taxon>
        <taxon>Araneoidea</taxon>
        <taxon>Araneidae</taxon>
        <taxon>Araneus</taxon>
    </lineage>
</organism>
<dbReference type="Proteomes" id="UP000499080">
    <property type="component" value="Unassembled WGS sequence"/>
</dbReference>
<keyword evidence="2" id="KW-1185">Reference proteome</keyword>
<accession>A0A4Y2S9I1</accession>
<dbReference type="EMBL" id="BGPR01020368">
    <property type="protein sequence ID" value="GBN84483.1"/>
    <property type="molecule type" value="Genomic_DNA"/>
</dbReference>
<gene>
    <name evidence="1" type="ORF">AVEN_254463_1</name>
</gene>
<reference evidence="1 2" key="1">
    <citation type="journal article" date="2019" name="Sci. Rep.">
        <title>Orb-weaving spider Araneus ventricosus genome elucidates the spidroin gene catalogue.</title>
        <authorList>
            <person name="Kono N."/>
            <person name="Nakamura H."/>
            <person name="Ohtoshi R."/>
            <person name="Moran D.A.P."/>
            <person name="Shinohara A."/>
            <person name="Yoshida Y."/>
            <person name="Fujiwara M."/>
            <person name="Mori M."/>
            <person name="Tomita M."/>
            <person name="Arakawa K."/>
        </authorList>
    </citation>
    <scope>NUCLEOTIDE SEQUENCE [LARGE SCALE GENOMIC DNA]</scope>
</reference>
<protein>
    <submittedName>
        <fullName evidence="1">Uncharacterized protein</fullName>
    </submittedName>
</protein>
<name>A0A4Y2S9I1_ARAVE</name>
<evidence type="ECO:0000313" key="1">
    <source>
        <dbReference type="EMBL" id="GBN84483.1"/>
    </source>
</evidence>
<proteinExistence type="predicted"/>
<sequence>MFYFLKEEFDSSYVATEKIGASCTRKLSRFYFLKKEFIVSMWTKIGAPRTRKLSSYALFSWRGVHSSRGRPPRKTVPQAHEETVLKEFDSLYVDEKRCSGRNEKLSRGVFISKKEFDSSCGQNWCSMYDKLSCMFYFKKEFIVLCGQNRCPSSARRNCLCMFLIFLKKESDSSMWTKFQEHEWKLSRGCFISLRREFDSLTWTKTVLPKRNEETVLYVFYFLKKEFDSSMWTNQASSVRKLSCMFYFQEVESDSSMWTKSVPQA</sequence>
<evidence type="ECO:0000313" key="2">
    <source>
        <dbReference type="Proteomes" id="UP000499080"/>
    </source>
</evidence>
<comment type="caution">
    <text evidence="1">The sequence shown here is derived from an EMBL/GenBank/DDBJ whole genome shotgun (WGS) entry which is preliminary data.</text>
</comment>
<dbReference type="AlphaFoldDB" id="A0A4Y2S9I1"/>